<dbReference type="HOGENOM" id="CLU_007417_0_0_1"/>
<feature type="region of interest" description="Disordered" evidence="1">
    <location>
        <begin position="397"/>
        <end position="533"/>
    </location>
</feature>
<dbReference type="PaxDb" id="9986-ENSOCUP00000003373"/>
<dbReference type="InParanoid" id="G1SKM7"/>
<feature type="compositionally biased region" description="Pro residues" evidence="1">
    <location>
        <begin position="1043"/>
        <end position="1065"/>
    </location>
</feature>
<feature type="region of interest" description="Disordered" evidence="1">
    <location>
        <begin position="1185"/>
        <end position="1291"/>
    </location>
</feature>
<feature type="compositionally biased region" description="Basic and acidic residues" evidence="1">
    <location>
        <begin position="685"/>
        <end position="699"/>
    </location>
</feature>
<name>G1SKM7_RABIT</name>
<dbReference type="Proteomes" id="UP000001811">
    <property type="component" value="Chromosome 2"/>
</dbReference>
<feature type="compositionally biased region" description="Pro residues" evidence="1">
    <location>
        <begin position="805"/>
        <end position="814"/>
    </location>
</feature>
<feature type="compositionally biased region" description="Basic and acidic residues" evidence="1">
    <location>
        <begin position="581"/>
        <end position="590"/>
    </location>
</feature>
<feature type="compositionally biased region" description="Low complexity" evidence="1">
    <location>
        <begin position="1027"/>
        <end position="1042"/>
    </location>
</feature>
<proteinExistence type="predicted"/>
<reference evidence="2" key="3">
    <citation type="submission" date="2025-09" db="UniProtKB">
        <authorList>
            <consortium name="Ensembl"/>
        </authorList>
    </citation>
    <scope>IDENTIFICATION</scope>
    <source>
        <strain evidence="2">Thorbecke</strain>
    </source>
</reference>
<reference evidence="2" key="2">
    <citation type="submission" date="2025-08" db="UniProtKB">
        <authorList>
            <consortium name="Ensembl"/>
        </authorList>
    </citation>
    <scope>IDENTIFICATION</scope>
    <source>
        <strain evidence="2">Thorbecke</strain>
    </source>
</reference>
<dbReference type="STRING" id="9986.ENSOCUP00000003373"/>
<feature type="compositionally biased region" description="Pro residues" evidence="1">
    <location>
        <begin position="1072"/>
        <end position="1089"/>
    </location>
</feature>
<feature type="compositionally biased region" description="Low complexity" evidence="1">
    <location>
        <begin position="1210"/>
        <end position="1219"/>
    </location>
</feature>
<feature type="region of interest" description="Disordered" evidence="1">
    <location>
        <begin position="681"/>
        <end position="725"/>
    </location>
</feature>
<feature type="compositionally biased region" description="Polar residues" evidence="1">
    <location>
        <begin position="99"/>
        <end position="110"/>
    </location>
</feature>
<feature type="compositionally biased region" description="Low complexity" evidence="1">
    <location>
        <begin position="745"/>
        <end position="756"/>
    </location>
</feature>
<dbReference type="eggNOG" id="ENOG502QUWN">
    <property type="taxonomic scope" value="Eukaryota"/>
</dbReference>
<feature type="region of interest" description="Disordered" evidence="1">
    <location>
        <begin position="737"/>
        <end position="759"/>
    </location>
</feature>
<dbReference type="Ensembl" id="ENSOCUT00000003888.3">
    <property type="protein sequence ID" value="ENSOCUP00000003373.3"/>
    <property type="gene ID" value="ENSOCUG00000003889.3"/>
</dbReference>
<feature type="compositionally biased region" description="Basic and acidic residues" evidence="1">
    <location>
        <begin position="131"/>
        <end position="146"/>
    </location>
</feature>
<organism evidence="2 3">
    <name type="scientific">Oryctolagus cuniculus</name>
    <name type="common">Rabbit</name>
    <dbReference type="NCBI Taxonomy" id="9986"/>
    <lineage>
        <taxon>Eukaryota</taxon>
        <taxon>Metazoa</taxon>
        <taxon>Chordata</taxon>
        <taxon>Craniata</taxon>
        <taxon>Vertebrata</taxon>
        <taxon>Euteleostomi</taxon>
        <taxon>Mammalia</taxon>
        <taxon>Eutheria</taxon>
        <taxon>Euarchontoglires</taxon>
        <taxon>Glires</taxon>
        <taxon>Lagomorpha</taxon>
        <taxon>Leporidae</taxon>
        <taxon>Oryctolagus</taxon>
    </lineage>
</organism>
<feature type="compositionally biased region" description="Acidic residues" evidence="1">
    <location>
        <begin position="480"/>
        <end position="492"/>
    </location>
</feature>
<feature type="region of interest" description="Disordered" evidence="1">
    <location>
        <begin position="64"/>
        <end position="164"/>
    </location>
</feature>
<dbReference type="EMBL" id="AAGW02005752">
    <property type="status" value="NOT_ANNOTATED_CDS"/>
    <property type="molecule type" value="Genomic_DNA"/>
</dbReference>
<feature type="region of interest" description="Disordered" evidence="1">
    <location>
        <begin position="555"/>
        <end position="601"/>
    </location>
</feature>
<dbReference type="PANTHER" id="PTHR22017:SF0">
    <property type="entry name" value="PHOTORECEPTOR CILIUM ACTIN REGULATOR"/>
    <property type="match status" value="1"/>
</dbReference>
<dbReference type="FunCoup" id="G1SKM7">
    <property type="interactions" value="9"/>
</dbReference>
<feature type="compositionally biased region" description="Low complexity" evidence="1">
    <location>
        <begin position="850"/>
        <end position="861"/>
    </location>
</feature>
<evidence type="ECO:0000313" key="2">
    <source>
        <dbReference type="Ensembl" id="ENSOCUP00000003373.3"/>
    </source>
</evidence>
<protein>
    <submittedName>
        <fullName evidence="2">Photoreceptor cilium actin regulator</fullName>
    </submittedName>
</protein>
<feature type="compositionally biased region" description="Polar residues" evidence="1">
    <location>
        <begin position="896"/>
        <end position="906"/>
    </location>
</feature>
<feature type="compositionally biased region" description="Basic and acidic residues" evidence="1">
    <location>
        <begin position="457"/>
        <end position="469"/>
    </location>
</feature>
<feature type="compositionally biased region" description="Gly residues" evidence="1">
    <location>
        <begin position="1231"/>
        <end position="1242"/>
    </location>
</feature>
<feature type="compositionally biased region" description="Low complexity" evidence="1">
    <location>
        <begin position="509"/>
        <end position="518"/>
    </location>
</feature>
<dbReference type="GO" id="GO:0120199">
    <property type="term" value="C:cone photoreceptor outer segment"/>
    <property type="evidence" value="ECO:0007669"/>
    <property type="project" value="Ensembl"/>
</dbReference>
<dbReference type="GO" id="GO:1903546">
    <property type="term" value="P:protein localization to photoreceptor outer segment"/>
    <property type="evidence" value="ECO:0007669"/>
    <property type="project" value="Ensembl"/>
</dbReference>
<feature type="compositionally biased region" description="Polar residues" evidence="1">
    <location>
        <begin position="965"/>
        <end position="979"/>
    </location>
</feature>
<feature type="compositionally biased region" description="Polar residues" evidence="1">
    <location>
        <begin position="1198"/>
        <end position="1209"/>
    </location>
</feature>
<dbReference type="GO" id="GO:0001917">
    <property type="term" value="C:photoreceptor inner segment"/>
    <property type="evidence" value="ECO:0007669"/>
    <property type="project" value="Ensembl"/>
</dbReference>
<reference evidence="2 3" key="1">
    <citation type="journal article" date="2011" name="Nature">
        <title>A high-resolution map of human evolutionary constraint using 29 mammals.</title>
        <authorList>
            <person name="Lindblad-Toh K."/>
            <person name="Garber M."/>
            <person name="Zuk O."/>
            <person name="Lin M.F."/>
            <person name="Parker B.J."/>
            <person name="Washietl S."/>
            <person name="Kheradpour P."/>
            <person name="Ernst J."/>
            <person name="Jordan G."/>
            <person name="Mauceli E."/>
            <person name="Ward L.D."/>
            <person name="Lowe C.B."/>
            <person name="Holloway A.K."/>
            <person name="Clamp M."/>
            <person name="Gnerre S."/>
            <person name="Alfoldi J."/>
            <person name="Beal K."/>
            <person name="Chang J."/>
            <person name="Clawson H."/>
            <person name="Cuff J."/>
            <person name="Di Palma F."/>
            <person name="Fitzgerald S."/>
            <person name="Flicek P."/>
            <person name="Guttman M."/>
            <person name="Hubisz M.J."/>
            <person name="Jaffe D.B."/>
            <person name="Jungreis I."/>
            <person name="Kent W.J."/>
            <person name="Kostka D."/>
            <person name="Lara M."/>
            <person name="Martins A.L."/>
            <person name="Massingham T."/>
            <person name="Moltke I."/>
            <person name="Raney B.J."/>
            <person name="Rasmussen M.D."/>
            <person name="Robinson J."/>
            <person name="Stark A."/>
            <person name="Vilella A.J."/>
            <person name="Wen J."/>
            <person name="Xie X."/>
            <person name="Zody M.C."/>
            <person name="Baldwin J."/>
            <person name="Bloom T."/>
            <person name="Chin C.W."/>
            <person name="Heiman D."/>
            <person name="Nicol R."/>
            <person name="Nusbaum C."/>
            <person name="Young S."/>
            <person name="Wilkinson J."/>
            <person name="Worley K.C."/>
            <person name="Kovar C.L."/>
            <person name="Muzny D.M."/>
            <person name="Gibbs R.A."/>
            <person name="Cree A."/>
            <person name="Dihn H.H."/>
            <person name="Fowler G."/>
            <person name="Jhangiani S."/>
            <person name="Joshi V."/>
            <person name="Lee S."/>
            <person name="Lewis L.R."/>
            <person name="Nazareth L.V."/>
            <person name="Okwuonu G."/>
            <person name="Santibanez J."/>
            <person name="Warren W.C."/>
            <person name="Mardis E.R."/>
            <person name="Weinstock G.M."/>
            <person name="Wilson R.K."/>
            <person name="Delehaunty K."/>
            <person name="Dooling D."/>
            <person name="Fronik C."/>
            <person name="Fulton L."/>
            <person name="Fulton B."/>
            <person name="Graves T."/>
            <person name="Minx P."/>
            <person name="Sodergren E."/>
            <person name="Birney E."/>
            <person name="Margulies E.H."/>
            <person name="Herrero J."/>
            <person name="Green E.D."/>
            <person name="Haussler D."/>
            <person name="Siepel A."/>
            <person name="Goldman N."/>
            <person name="Pollard K.S."/>
            <person name="Pedersen J.S."/>
            <person name="Lander E.S."/>
            <person name="Kellis M."/>
        </authorList>
    </citation>
    <scope>NUCLEOTIDE SEQUENCE [LARGE SCALE GENOMIC DNA]</scope>
    <source>
        <strain evidence="2 3">Thorbecke inbred</strain>
    </source>
</reference>
<feature type="compositionally biased region" description="Basic and acidic residues" evidence="1">
    <location>
        <begin position="1262"/>
        <end position="1271"/>
    </location>
</feature>
<dbReference type="GeneTree" id="ENSGT00390000002768"/>
<sequence>MGCTPSHTHIVNSVAKSGIQFLKKPKGILPGRQGDSERGSIPLLVRSSTCYDSGGDLSCRPTLAEAQPKHRTQTTAQGQFMRDPASGNRKDKAELIPGGQSSPAQLNKAQSHVARDGSFQTPACHGMQGGDNERSATQETTEWEKKLKCHGSSKQGPGCQPIPPAPGWAGKVDFPEPLVKAHQHAYAYLHHSLSKYEAIVCLVQRATQTRELLQPLLGFLLRCFEEVSQLLGEIAKGGEELLQEVREDLAWPLGKGEPREQPDLLQQLLQYTVGRLQALHGTVASLTGSSLEGCHHSLHSTASHLETKLSTKRGVEERLLRALGQLESLAGGRGDPGLQGLPLCSEDSGIGGDSESVHSVDKLGRQGSWDLTPEPAEWKSRILPQTEARLPGQAWQQNPCWVGSDRPQDCPLSTPTRAKIQPAAQREASSPAPCSTSLGKSSPRHLEPGKSRLGKPPRGEGPAEAHPSKGWEWTAPALSEPEDSSPEEEEEVGGTIPCTWQEKAPPSRPRSSPASPKSPFQPHCRRLRSPQAQEMILKMKEAISERIKFVPVPSAHQDWAEEEDEATAVPPRPNTVSGSRRAPERQRRSQSDACLKNPMEDPTLQELRRIQWDLGQRLEAFYALGAEQQGHSKGRVLPPRAAVLRPGDSCRVSPSTTSSKLKASLTKNFSILPSQDKSIVQRCSPHPEADQPWQRKAEKLPNATGSSERDHEAPGPRDWNARGCASRTSVKKLIETFSATESLRPPGDSKSPGSSPFLRKWGVPIMPPRFPIYRGLAPLYPKPQISPAAGRDSLGVGMAWRPLAPALPPLPPAEEPNSEDVSWEGEGDPEPLPPPPLEILMDTSFASLEPPGSAVPAGSSPTEPRGTGLGRACPPGGTCTSPKLRASMGPRDVLPSKSTVSPSRPRSTGPAGSKVSCSPRRPALDLHHPPAPKPNPEGASGAQSHAQAEKAASLAKHPQKASAWHRSSPTSGQNRTSEPSLARPPRGPRSAEAPRPGRERSPAVVRKTSPPRAHWAPQADKKHRSLPASHRPAQSPPAAHSSPSPPLSPAAPSPPVSPRVLSPPPTKRRTSPLPPHKLPSPPPASPPTQHPEANSPSSAPSPSPPGSPSQGHKERGDSEGSQAATAEAPGNARSIFCPATSSLFEARSPLSTAHLLAPPSLPPGCSGSQRRMALCALNPQPFIRRPAAHRQPGLQLQLPGSSPTGTPWDSQLSQSSSGEESPKQDAEPWGGPCGPELQGGGSRRASPPELCVLGHGLQPETRTGRVQDKPQPEPQPQAEGDVPTGWPVGSH</sequence>
<feature type="compositionally biased region" description="Acidic residues" evidence="1">
    <location>
        <begin position="816"/>
        <end position="829"/>
    </location>
</feature>
<dbReference type="Pfam" id="PF15449">
    <property type="entry name" value="Retinal"/>
    <property type="match status" value="1"/>
</dbReference>
<dbReference type="InterPro" id="IPR029352">
    <property type="entry name" value="PCARE"/>
</dbReference>
<dbReference type="GO" id="GO:0035845">
    <property type="term" value="P:photoreceptor cell outer segment organization"/>
    <property type="evidence" value="ECO:0007669"/>
    <property type="project" value="Ensembl"/>
</dbReference>
<gene>
    <name evidence="2" type="primary">PCARE</name>
</gene>
<feature type="region of interest" description="Disordered" evidence="1">
    <location>
        <begin position="803"/>
        <end position="1133"/>
    </location>
</feature>
<keyword evidence="3" id="KW-1185">Reference proteome</keyword>
<evidence type="ECO:0000256" key="1">
    <source>
        <dbReference type="SAM" id="MobiDB-lite"/>
    </source>
</evidence>
<evidence type="ECO:0000313" key="3">
    <source>
        <dbReference type="Proteomes" id="UP000001811"/>
    </source>
</evidence>
<accession>G1SKM7</accession>
<dbReference type="PANTHER" id="PTHR22017">
    <property type="entry name" value="PHOTORECEPTOR CILIUM ACTIN REGULATOR"/>
    <property type="match status" value="1"/>
</dbReference>
<feature type="region of interest" description="Disordered" evidence="1">
    <location>
        <begin position="330"/>
        <end position="360"/>
    </location>
</feature>